<organism evidence="2">
    <name type="scientific">marine sediment metagenome</name>
    <dbReference type="NCBI Taxonomy" id="412755"/>
    <lineage>
        <taxon>unclassified sequences</taxon>
        <taxon>metagenomes</taxon>
        <taxon>ecological metagenomes</taxon>
    </lineage>
</organism>
<evidence type="ECO:0000313" key="2">
    <source>
        <dbReference type="EMBL" id="KKN17543.1"/>
    </source>
</evidence>
<name>A0A0F9RJY5_9ZZZZ</name>
<gene>
    <name evidence="2" type="ORF">LCGC14_0964680</name>
</gene>
<feature type="coiled-coil region" evidence="1">
    <location>
        <begin position="31"/>
        <end position="58"/>
    </location>
</feature>
<evidence type="ECO:0000256" key="1">
    <source>
        <dbReference type="SAM" id="Coils"/>
    </source>
</evidence>
<sequence>MPSGIYEEAWGIIKKKLRNKPLTKTRTWEVTQLMEDSLAEARQKAKEYQKNLREEMVEGYKEIK</sequence>
<dbReference type="AlphaFoldDB" id="A0A0F9RJY5"/>
<proteinExistence type="predicted"/>
<accession>A0A0F9RJY5</accession>
<protein>
    <submittedName>
        <fullName evidence="2">Uncharacterized protein</fullName>
    </submittedName>
</protein>
<reference evidence="2" key="1">
    <citation type="journal article" date="2015" name="Nature">
        <title>Complex archaea that bridge the gap between prokaryotes and eukaryotes.</title>
        <authorList>
            <person name="Spang A."/>
            <person name="Saw J.H."/>
            <person name="Jorgensen S.L."/>
            <person name="Zaremba-Niedzwiedzka K."/>
            <person name="Martijn J."/>
            <person name="Lind A.E."/>
            <person name="van Eijk R."/>
            <person name="Schleper C."/>
            <person name="Guy L."/>
            <person name="Ettema T.J."/>
        </authorList>
    </citation>
    <scope>NUCLEOTIDE SEQUENCE</scope>
</reference>
<keyword evidence="1" id="KW-0175">Coiled coil</keyword>
<dbReference type="EMBL" id="LAZR01003509">
    <property type="protein sequence ID" value="KKN17543.1"/>
    <property type="molecule type" value="Genomic_DNA"/>
</dbReference>
<comment type="caution">
    <text evidence="2">The sequence shown here is derived from an EMBL/GenBank/DDBJ whole genome shotgun (WGS) entry which is preliminary data.</text>
</comment>